<evidence type="ECO:0000256" key="2">
    <source>
        <dbReference type="SAM" id="SignalP"/>
    </source>
</evidence>
<feature type="region of interest" description="Disordered" evidence="1">
    <location>
        <begin position="121"/>
        <end position="167"/>
    </location>
</feature>
<dbReference type="PROSITE" id="PS50940">
    <property type="entry name" value="CHIT_BIND_II"/>
    <property type="match status" value="2"/>
</dbReference>
<feature type="compositionally biased region" description="Polar residues" evidence="1">
    <location>
        <begin position="1785"/>
        <end position="1796"/>
    </location>
</feature>
<dbReference type="EMBL" id="JARQZJ010000123">
    <property type="protein sequence ID" value="KAK9889701.1"/>
    <property type="molecule type" value="Genomic_DNA"/>
</dbReference>
<organism evidence="4 5">
    <name type="scientific">Henosepilachna vigintioctopunctata</name>
    <dbReference type="NCBI Taxonomy" id="420089"/>
    <lineage>
        <taxon>Eukaryota</taxon>
        <taxon>Metazoa</taxon>
        <taxon>Ecdysozoa</taxon>
        <taxon>Arthropoda</taxon>
        <taxon>Hexapoda</taxon>
        <taxon>Insecta</taxon>
        <taxon>Pterygota</taxon>
        <taxon>Neoptera</taxon>
        <taxon>Endopterygota</taxon>
        <taxon>Coleoptera</taxon>
        <taxon>Polyphaga</taxon>
        <taxon>Cucujiformia</taxon>
        <taxon>Coccinelloidea</taxon>
        <taxon>Coccinellidae</taxon>
        <taxon>Epilachninae</taxon>
        <taxon>Epilachnini</taxon>
        <taxon>Henosepilachna</taxon>
    </lineage>
</organism>
<dbReference type="GO" id="GO:0008061">
    <property type="term" value="F:chitin binding"/>
    <property type="evidence" value="ECO:0007669"/>
    <property type="project" value="InterPro"/>
</dbReference>
<feature type="region of interest" description="Disordered" evidence="1">
    <location>
        <begin position="1834"/>
        <end position="1853"/>
    </location>
</feature>
<feature type="domain" description="Chitin-binding type-2" evidence="3">
    <location>
        <begin position="42"/>
        <end position="105"/>
    </location>
</feature>
<feature type="region of interest" description="Disordered" evidence="1">
    <location>
        <begin position="733"/>
        <end position="783"/>
    </location>
</feature>
<evidence type="ECO:0000259" key="3">
    <source>
        <dbReference type="PROSITE" id="PS50940"/>
    </source>
</evidence>
<sequence>MLPKDPLLILFGLIWLFIFSAGLCVASLEPGYLDFDNLPDTNFSCVGKVIGGYYADLEANCQMFHVCTIGQLDEPMDIRFLCLNGTVFDQETRVCERIDEVDCSKSEKFYSLNLELYGNTQPPILEDDGDTESPPIEKSTIPSTTSTTTTTTTTTPRPKTTTTTRPPQFFSSTIRTAVPSSYHKLPPSHHFPAGNQHNSPHYTPQEINISLNPGAPPDIRTKPSQFPVRSHTDSVNSDNKKVVVTTDSSVYESASENANGKQLANRLHLSSTTERNSVNYNNHQTPEPQNNFNFNFNYHDIDTHDFSSPRPHNYHYQNNIASFRPPGLSGHSYSDSPFRSSTHRNEYLPVTRKNFEANHPTPTARSFFLQPIKSPSHQYFTRTEKPQDDDLPVPVLPTLSPIVFSSPAPFTLNRHIETKRFTDGHESPPRIIISASASVSDASGRTLNYSLGTIGAAQILAQPPSSYDDYKEDDVVLDPFYHDVPKVQNKPKRPKRETTSTRIASRKSGRTKRSPQSINPSDIIKSEDEAIEVLKFLFDWYKNHEKTTKPSISIPVSPEEITSINKEFSRGTYNTEDISEDTTLERARPSHEPELKNSDLFNSNSKFNILGDVFGTSISRDTVIQDPVTQSYRVSSNENLLSDIAGRSSSIVTKTPVIIEHYNNKHTENEYHANTKTVPSSNKQKPYRGRHRFTAPYSSTERQEITDYDEELYKTKSSSHSKQHVYNGGVIHGIRNSYTPTPSRRYQNSYEPNKSWDRRNAASETTHLPNPNTVSSSTKTFGESIPAIATNQEEPKREKNEKNKSVVAVNHIQSFAEKEFTKNYKDHVSTAHPQHEETLTESFNTLFTEAPIYWDTPGDVLNIHNNSNNNSNMPLKPENNTNVNSSWGFSQDKSNEFYDQDFNLEELNKAESQKTTKQLQQTSTENYGPFDVYDYVNDNYEPETYVENPEELVEQQLEKGKKEFEKGIVHEETHINVDFTEHSHDTSSEGHTASTSEKESELHNLSVDKSEELSKTYGQTTTNKYIKSDEGDGNTATFKYIDKNLNSFSDILKSLRDFQRYEQNIYDYNHNLLGIKEYDQRKDKADGEIRTTTSPTTLQSITNEFEFFYGMNNETGDQHDRFKFNSSVSFKNFHRENYKIDNNEEEYTDSTKFVSSVTQSEKEYLFTTQSPEEGQLYTSKPFRSTNSLKFHTLLDLDHSESTQTLSLAETTISNIDKETVPPIESTTIKNEIYESATDEITTLKIETEQYSTGQTNSRPKSKAKSRSRHRSRENSKRRTHNQPFADYTLGNFESYTERRRKNRRRQQNKPHIPEHIPTTTSEAPFTTMSKNFAFSIEEIQLSSTETLNLPLDENEKSEEELSSTVTASIIEDTTLQTQTNLPNSILNFIVDKNASNGFFITRRPNYTSENENTVRITQSENLYSPITTEKATEGYAYDIKVEHETLQTDTVTMLNDASSVTPTVDEFVITRIENDQLTGHTEKSTSEYPSTIDVISTTSLTENDTPNTTSNPLEILSDDNDTTTFITSVPTSSPDTTLTTTSRDLLETLSTDADTTTDCSTQVNHEINENSPTAVNFPLSSEYDSEKSLIKEIEAATNSTVVSEVALEISEENDISTTTTEKSSSRNDMEIHAENSVENEDTTNGYFTTESVSTNNMKPNAISSKADYKTTTDMYQDYSTLLVTTTEFIEDITKSTLDGTTILPSTKIEIITQINTDTTTSALDESALTIKSKHSHNIEVSVNDEVEGTGNNVEKYNNRRKTQQRLSKKKSPGYRRFPSRHRFSSDSISNTVNSRKSFPKSHRFGGVQAQVTPRPADTTEVNELLIQKLSEEKTPMTDDPLPKNVKPTRGDSSLKIDLSTTPLSTLYKVQLRKERVNKQFIFNCFGKTLNTFYSDPRDCRLFHYCTKGYTKNQLLDMKFVCDFGTHFDDEKLVCTTEIPKRCL</sequence>
<feature type="compositionally biased region" description="Low complexity" evidence="1">
    <location>
        <begin position="132"/>
        <end position="167"/>
    </location>
</feature>
<feature type="compositionally biased region" description="Polar residues" evidence="1">
    <location>
        <begin position="736"/>
        <end position="752"/>
    </location>
</feature>
<keyword evidence="5" id="KW-1185">Reference proteome</keyword>
<dbReference type="SUPFAM" id="SSF57625">
    <property type="entry name" value="Invertebrate chitin-binding proteins"/>
    <property type="match status" value="2"/>
</dbReference>
<feature type="compositionally biased region" description="Basic and acidic residues" evidence="1">
    <location>
        <begin position="978"/>
        <end position="988"/>
    </location>
</feature>
<feature type="chain" id="PRO_5043979773" description="Chitin-binding type-2 domain-containing protein" evidence="2">
    <location>
        <begin position="23"/>
        <end position="1943"/>
    </location>
</feature>
<dbReference type="SMART" id="SM00494">
    <property type="entry name" value="ChtBD2"/>
    <property type="match status" value="2"/>
</dbReference>
<dbReference type="InterPro" id="IPR052976">
    <property type="entry name" value="Scoloptoxin-like"/>
</dbReference>
<feature type="region of interest" description="Disordered" evidence="1">
    <location>
        <begin position="187"/>
        <end position="241"/>
    </location>
</feature>
<feature type="region of interest" description="Disordered" evidence="1">
    <location>
        <begin position="910"/>
        <end position="931"/>
    </location>
</feature>
<dbReference type="InterPro" id="IPR002557">
    <property type="entry name" value="Chitin-bd_dom"/>
</dbReference>
<feature type="compositionally biased region" description="Polar residues" evidence="1">
    <location>
        <begin position="762"/>
        <end position="781"/>
    </location>
</feature>
<dbReference type="PANTHER" id="PTHR22933">
    <property type="entry name" value="FI18007P1-RELATED"/>
    <property type="match status" value="1"/>
</dbReference>
<accession>A0AAW1V9F8</accession>
<protein>
    <recommendedName>
        <fullName evidence="3">Chitin-binding type-2 domain-containing protein</fullName>
    </recommendedName>
</protein>
<dbReference type="InterPro" id="IPR036508">
    <property type="entry name" value="Chitin-bd_dom_sf"/>
</dbReference>
<feature type="compositionally biased region" description="Basic residues" evidence="1">
    <location>
        <begin position="504"/>
        <end position="513"/>
    </location>
</feature>
<feature type="compositionally biased region" description="Basic and acidic residues" evidence="1">
    <location>
        <begin position="996"/>
        <end position="1014"/>
    </location>
</feature>
<dbReference type="GO" id="GO:0005576">
    <property type="term" value="C:extracellular region"/>
    <property type="evidence" value="ECO:0007669"/>
    <property type="project" value="InterPro"/>
</dbReference>
<feature type="compositionally biased region" description="Polar residues" evidence="1">
    <location>
        <begin position="195"/>
        <end position="211"/>
    </location>
</feature>
<feature type="region of interest" description="Disordered" evidence="1">
    <location>
        <begin position="1244"/>
        <end position="1324"/>
    </location>
</feature>
<evidence type="ECO:0000256" key="1">
    <source>
        <dbReference type="SAM" id="MobiDB-lite"/>
    </source>
</evidence>
<dbReference type="PANTHER" id="PTHR22933:SF43">
    <property type="entry name" value="LP10131P"/>
    <property type="match status" value="1"/>
</dbReference>
<name>A0AAW1V9F8_9CUCU</name>
<evidence type="ECO:0000313" key="4">
    <source>
        <dbReference type="EMBL" id="KAK9889701.1"/>
    </source>
</evidence>
<feature type="compositionally biased region" description="Low complexity" evidence="1">
    <location>
        <begin position="915"/>
        <end position="924"/>
    </location>
</feature>
<feature type="compositionally biased region" description="Basic residues" evidence="1">
    <location>
        <begin position="1759"/>
        <end position="1782"/>
    </location>
</feature>
<dbReference type="Pfam" id="PF01607">
    <property type="entry name" value="CBM_14"/>
    <property type="match status" value="1"/>
</dbReference>
<reference evidence="4 5" key="1">
    <citation type="submission" date="2023-03" db="EMBL/GenBank/DDBJ databases">
        <title>Genome insight into feeding habits of ladybird beetles.</title>
        <authorList>
            <person name="Li H.-S."/>
            <person name="Huang Y.-H."/>
            <person name="Pang H."/>
        </authorList>
    </citation>
    <scope>NUCLEOTIDE SEQUENCE [LARGE SCALE GENOMIC DNA]</scope>
    <source>
        <strain evidence="4">SYSU_2023b</strain>
        <tissue evidence="4">Whole body</tissue>
    </source>
</reference>
<proteinExistence type="predicted"/>
<comment type="caution">
    <text evidence="4">The sequence shown here is derived from an EMBL/GenBank/DDBJ whole genome shotgun (WGS) entry which is preliminary data.</text>
</comment>
<feature type="region of interest" description="Disordered" evidence="1">
    <location>
        <begin position="484"/>
        <end position="522"/>
    </location>
</feature>
<feature type="domain" description="Chitin-binding type-2" evidence="3">
    <location>
        <begin position="1881"/>
        <end position="1943"/>
    </location>
</feature>
<feature type="signal peptide" evidence="2">
    <location>
        <begin position="1"/>
        <end position="22"/>
    </location>
</feature>
<feature type="region of interest" description="Disordered" evidence="1">
    <location>
        <begin position="1759"/>
        <end position="1801"/>
    </location>
</feature>
<gene>
    <name evidence="4" type="ORF">WA026_007084</name>
</gene>
<dbReference type="Proteomes" id="UP001431783">
    <property type="component" value="Unassembled WGS sequence"/>
</dbReference>
<keyword evidence="2" id="KW-0732">Signal</keyword>
<feature type="region of interest" description="Disordered" evidence="1">
    <location>
        <begin position="978"/>
        <end position="1014"/>
    </location>
</feature>
<feature type="compositionally biased region" description="Basic residues" evidence="1">
    <location>
        <begin position="1259"/>
        <end position="1280"/>
    </location>
</feature>
<dbReference type="Gene3D" id="2.170.140.10">
    <property type="entry name" value="Chitin binding domain"/>
    <property type="match status" value="1"/>
</dbReference>
<feature type="compositionally biased region" description="Basic residues" evidence="1">
    <location>
        <begin position="1298"/>
        <end position="1308"/>
    </location>
</feature>
<evidence type="ECO:0000313" key="5">
    <source>
        <dbReference type="Proteomes" id="UP001431783"/>
    </source>
</evidence>